<keyword evidence="2" id="KW-0677">Repeat</keyword>
<sequence length="118" mass="12579">MEFKLRFSICLQIVLINHAYAQCIGQPVIQEAMPGCGVFTSPLKVQNTPLPAPSFSIFSDGLVVEGIVGVTGVLPFLGTVSMEGALPSAGHGSVRYNTGNEKVGIVAELPSYQHRYTL</sequence>
<dbReference type="OrthoDB" id="6930117at2759"/>
<evidence type="ECO:0000256" key="1">
    <source>
        <dbReference type="ARBA" id="ARBA00005906"/>
    </source>
</evidence>
<dbReference type="KEGG" id="dpl:KGM_205110"/>
<comment type="similarity">
    <text evidence="1 3">Belongs to the chorion protein family.</text>
</comment>
<keyword evidence="5" id="KW-1185">Reference proteome</keyword>
<dbReference type="GO" id="GO:0042600">
    <property type="term" value="C:egg chorion"/>
    <property type="evidence" value="ECO:0007669"/>
    <property type="project" value="InterPro"/>
</dbReference>
<dbReference type="Pfam" id="PF01723">
    <property type="entry name" value="Chorion_1"/>
    <property type="match status" value="1"/>
</dbReference>
<evidence type="ECO:0000256" key="2">
    <source>
        <dbReference type="ARBA" id="ARBA00022737"/>
    </source>
</evidence>
<name>A0A212FM27_DANPL</name>
<reference evidence="4 5" key="1">
    <citation type="journal article" date="2011" name="Cell">
        <title>The monarch butterfly genome yields insights into long-distance migration.</title>
        <authorList>
            <person name="Zhan S."/>
            <person name="Merlin C."/>
            <person name="Boore J.L."/>
            <person name="Reppert S.M."/>
        </authorList>
    </citation>
    <scope>NUCLEOTIDE SEQUENCE [LARGE SCALE GENOMIC DNA]</scope>
    <source>
        <strain evidence="4">F-2</strain>
    </source>
</reference>
<evidence type="ECO:0000313" key="5">
    <source>
        <dbReference type="Proteomes" id="UP000007151"/>
    </source>
</evidence>
<organism evidence="4 5">
    <name type="scientific">Danaus plexippus plexippus</name>
    <dbReference type="NCBI Taxonomy" id="278856"/>
    <lineage>
        <taxon>Eukaryota</taxon>
        <taxon>Metazoa</taxon>
        <taxon>Ecdysozoa</taxon>
        <taxon>Arthropoda</taxon>
        <taxon>Hexapoda</taxon>
        <taxon>Insecta</taxon>
        <taxon>Pterygota</taxon>
        <taxon>Neoptera</taxon>
        <taxon>Endopterygota</taxon>
        <taxon>Lepidoptera</taxon>
        <taxon>Glossata</taxon>
        <taxon>Ditrysia</taxon>
        <taxon>Papilionoidea</taxon>
        <taxon>Nymphalidae</taxon>
        <taxon>Danainae</taxon>
        <taxon>Danaini</taxon>
        <taxon>Danaina</taxon>
        <taxon>Danaus</taxon>
        <taxon>Danaus</taxon>
    </lineage>
</organism>
<gene>
    <name evidence="4" type="ORF">KGM_205110</name>
</gene>
<dbReference type="AlphaFoldDB" id="A0A212FM27"/>
<comment type="caution">
    <text evidence="4">The sequence shown here is derived from an EMBL/GenBank/DDBJ whole genome shotgun (WGS) entry which is preliminary data.</text>
</comment>
<dbReference type="Proteomes" id="UP000007151">
    <property type="component" value="Unassembled WGS sequence"/>
</dbReference>
<dbReference type="GO" id="GO:0007304">
    <property type="term" value="P:chorion-containing eggshell formation"/>
    <property type="evidence" value="ECO:0007669"/>
    <property type="project" value="InterPro"/>
</dbReference>
<evidence type="ECO:0000313" key="4">
    <source>
        <dbReference type="EMBL" id="OWR54786.1"/>
    </source>
</evidence>
<accession>A0A212FM27</accession>
<dbReference type="InterPro" id="IPR002635">
    <property type="entry name" value="Chorion"/>
</dbReference>
<evidence type="ECO:0000256" key="3">
    <source>
        <dbReference type="RuleBase" id="RU004378"/>
    </source>
</evidence>
<dbReference type="eggNOG" id="ENOG502T7MV">
    <property type="taxonomic scope" value="Eukaryota"/>
</dbReference>
<dbReference type="GO" id="GO:0005213">
    <property type="term" value="F:structural constituent of egg chorion"/>
    <property type="evidence" value="ECO:0007669"/>
    <property type="project" value="InterPro"/>
</dbReference>
<proteinExistence type="inferred from homology"/>
<protein>
    <submittedName>
        <fullName evidence="4">Chorion class CB protein PC404</fullName>
    </submittedName>
</protein>
<dbReference type="EMBL" id="AGBW02007661">
    <property type="protein sequence ID" value="OWR54786.1"/>
    <property type="molecule type" value="Genomic_DNA"/>
</dbReference>